<evidence type="ECO:0000256" key="2">
    <source>
        <dbReference type="ARBA" id="ARBA00001946"/>
    </source>
</evidence>
<organism evidence="24">
    <name type="scientific">Peromfec virus RodF7_30</name>
    <dbReference type="NCBI Taxonomy" id="2929271"/>
    <lineage>
        <taxon>Viruses</taxon>
        <taxon>Monodnaviria</taxon>
        <taxon>Shotokuvirae</taxon>
        <taxon>Cressdnaviricota</taxon>
        <taxon>Arfiviricetes</taxon>
        <taxon>Rivendellvirales</taxon>
        <taxon>Naryaviridae</taxon>
        <taxon>Arkenivirus</taxon>
        <taxon>Arkenivirus varda</taxon>
    </lineage>
</organism>
<sequence>MSQSVVSAHLGNTNAKCANRRSRCFILTIFNDSVKHFKNAIYECWCDDTCKDGRPHKHHVIYFKNQVSFSTIKKIYPTAHIECVRSVYDAINYIKSNKNGRKHNIEEIGNEPKDMRFKTVKEIKECDNPDELDWKQYNVWKKIQDEKSNDIDIDDWHKDIDIYYIHGPSGVGKSLKAKEIAKDYTCILPKKVNIVKYENGFYNGVGSDAKIAIYDDFRDSHMKASEFVNFIDYNKHTMNIKGGQKTNEYQLIIITSVQSPDDIYRNMIGEPRKQWMRRMNVIDMTPQFINVNDLDIDDW</sequence>
<keyword evidence="7" id="KW-0808">Transferase</keyword>
<dbReference type="GO" id="GO:0004519">
    <property type="term" value="F:endonuclease activity"/>
    <property type="evidence" value="ECO:0007669"/>
    <property type="project" value="UniProtKB-KW"/>
</dbReference>
<keyword evidence="8" id="KW-0548">Nucleotidyltransferase</keyword>
<dbReference type="InterPro" id="IPR000605">
    <property type="entry name" value="Helicase_SF3_ssDNA/RNA_vir"/>
</dbReference>
<evidence type="ECO:0000256" key="10">
    <source>
        <dbReference type="ARBA" id="ARBA00022722"/>
    </source>
</evidence>
<protein>
    <recommendedName>
        <fullName evidence="5">Replication-associated protein</fullName>
    </recommendedName>
    <alternativeName>
        <fullName evidence="20">ATP-dependent helicase Rep</fullName>
    </alternativeName>
    <alternativeName>
        <fullName evidence="21">RepP</fullName>
    </alternativeName>
</protein>
<keyword evidence="10" id="KW-0540">Nuclease</keyword>
<evidence type="ECO:0000256" key="20">
    <source>
        <dbReference type="ARBA" id="ARBA00030754"/>
    </source>
</evidence>
<comment type="similarity">
    <text evidence="4">Belongs to the nanoviruses/circoviruses replication-associated protein family.</text>
</comment>
<dbReference type="GO" id="GO:0046872">
    <property type="term" value="F:metal ion binding"/>
    <property type="evidence" value="ECO:0007669"/>
    <property type="project" value="UniProtKB-KW"/>
</dbReference>
<evidence type="ECO:0000256" key="18">
    <source>
        <dbReference type="ARBA" id="ARBA00023125"/>
    </source>
</evidence>
<feature type="domain" description="CRESS-DNA virus Rep endonuclease" evidence="23">
    <location>
        <begin position="17"/>
        <end position="111"/>
    </location>
</feature>
<dbReference type="GO" id="GO:0003724">
    <property type="term" value="F:RNA helicase activity"/>
    <property type="evidence" value="ECO:0007669"/>
    <property type="project" value="InterPro"/>
</dbReference>
<accession>A0A976N2P0</accession>
<dbReference type="Gene3D" id="3.40.1310.20">
    <property type="match status" value="1"/>
</dbReference>
<dbReference type="EMBL" id="OM869657">
    <property type="protein sequence ID" value="UPW41739.1"/>
    <property type="molecule type" value="Genomic_DNA"/>
</dbReference>
<dbReference type="GO" id="GO:0000166">
    <property type="term" value="F:nucleotide binding"/>
    <property type="evidence" value="ECO:0007669"/>
    <property type="project" value="UniProtKB-KW"/>
</dbReference>
<evidence type="ECO:0000256" key="14">
    <source>
        <dbReference type="ARBA" id="ARBA00022801"/>
    </source>
</evidence>
<keyword evidence="12" id="KW-0547">Nucleotide-binding</keyword>
<dbReference type="Pfam" id="PF00910">
    <property type="entry name" value="RNA_helicase"/>
    <property type="match status" value="1"/>
</dbReference>
<dbReference type="PROSITE" id="PS52020">
    <property type="entry name" value="CRESS_DNA_REP"/>
    <property type="match status" value="1"/>
</dbReference>
<evidence type="ECO:0000256" key="21">
    <source>
        <dbReference type="ARBA" id="ARBA00032243"/>
    </source>
</evidence>
<keyword evidence="19" id="KW-0511">Multifunctional enzyme</keyword>
<evidence type="ECO:0000259" key="23">
    <source>
        <dbReference type="PROSITE" id="PS52020"/>
    </source>
</evidence>
<dbReference type="InterPro" id="IPR027417">
    <property type="entry name" value="P-loop_NTPase"/>
</dbReference>
<evidence type="ECO:0000256" key="19">
    <source>
        <dbReference type="ARBA" id="ARBA00023268"/>
    </source>
</evidence>
<keyword evidence="16" id="KW-0067">ATP-binding</keyword>
<dbReference type="GO" id="GO:0016779">
    <property type="term" value="F:nucleotidyltransferase activity"/>
    <property type="evidence" value="ECO:0007669"/>
    <property type="project" value="UniProtKB-KW"/>
</dbReference>
<evidence type="ECO:0000256" key="3">
    <source>
        <dbReference type="ARBA" id="ARBA00004147"/>
    </source>
</evidence>
<keyword evidence="11" id="KW-0479">Metal-binding</keyword>
<keyword evidence="18" id="KW-0238">DNA-binding</keyword>
<evidence type="ECO:0000256" key="16">
    <source>
        <dbReference type="ARBA" id="ARBA00022840"/>
    </source>
</evidence>
<keyword evidence="6" id="KW-1048">Host nucleus</keyword>
<evidence type="ECO:0000256" key="11">
    <source>
        <dbReference type="ARBA" id="ARBA00022723"/>
    </source>
</evidence>
<proteinExistence type="inferred from homology"/>
<evidence type="ECO:0000313" key="24">
    <source>
        <dbReference type="EMBL" id="UPW41739.1"/>
    </source>
</evidence>
<comment type="cofactor">
    <cofactor evidence="1">
        <name>Mn(2+)</name>
        <dbReference type="ChEBI" id="CHEBI:29035"/>
    </cofactor>
</comment>
<dbReference type="SUPFAM" id="SSF52540">
    <property type="entry name" value="P-loop containing nucleoside triphosphate hydrolases"/>
    <property type="match status" value="1"/>
</dbReference>
<keyword evidence="17" id="KW-0190">Covalent protein-DNA linkage</keyword>
<evidence type="ECO:0000256" key="15">
    <source>
        <dbReference type="ARBA" id="ARBA00022806"/>
    </source>
</evidence>
<reference evidence="24" key="1">
    <citation type="submission" date="2022-02" db="EMBL/GenBank/DDBJ databases">
        <title>Towards deciphering the DNA virus diversity associated with rodent species in the families Cricetidae and Heteromyidae.</title>
        <authorList>
            <person name="Lund M."/>
            <person name="Larsen B.B."/>
            <person name="Gryseels S."/>
            <person name="Kraberger S."/>
            <person name="Rowsey D.M."/>
            <person name="Steger L."/>
            <person name="Yule K.M."/>
            <person name="Upham N.S."/>
            <person name="Worobey M."/>
            <person name="Van Doorslaer K."/>
            <person name="Varsani A."/>
        </authorList>
    </citation>
    <scope>NUCLEOTIDE SEQUENCE</scope>
    <source>
        <strain evidence="24">NeonRodF7_30</strain>
    </source>
</reference>
<evidence type="ECO:0000256" key="1">
    <source>
        <dbReference type="ARBA" id="ARBA00001936"/>
    </source>
</evidence>
<keyword evidence="15" id="KW-0347">Helicase</keyword>
<dbReference type="GO" id="GO:0006260">
    <property type="term" value="P:DNA replication"/>
    <property type="evidence" value="ECO:0007669"/>
    <property type="project" value="UniProtKB-KW"/>
</dbReference>
<evidence type="ECO:0000256" key="5">
    <source>
        <dbReference type="ARBA" id="ARBA00014531"/>
    </source>
</evidence>
<evidence type="ECO:0000256" key="6">
    <source>
        <dbReference type="ARBA" id="ARBA00022562"/>
    </source>
</evidence>
<evidence type="ECO:0000256" key="17">
    <source>
        <dbReference type="ARBA" id="ARBA00023124"/>
    </source>
</evidence>
<comment type="subcellular location">
    <subcellularLocation>
        <location evidence="3">Host nucleus</location>
    </subcellularLocation>
</comment>
<name>A0A976N2P0_9VIRU</name>
<evidence type="ECO:0000256" key="13">
    <source>
        <dbReference type="ARBA" id="ARBA00022759"/>
    </source>
</evidence>
<dbReference type="GO" id="GO:0003677">
    <property type="term" value="F:DNA binding"/>
    <property type="evidence" value="ECO:0007669"/>
    <property type="project" value="UniProtKB-KW"/>
</dbReference>
<keyword evidence="9" id="KW-0235">DNA replication</keyword>
<evidence type="ECO:0000256" key="12">
    <source>
        <dbReference type="ARBA" id="ARBA00022741"/>
    </source>
</evidence>
<evidence type="ECO:0000256" key="9">
    <source>
        <dbReference type="ARBA" id="ARBA00022705"/>
    </source>
</evidence>
<dbReference type="GO" id="GO:0016787">
    <property type="term" value="F:hydrolase activity"/>
    <property type="evidence" value="ECO:0007669"/>
    <property type="project" value="UniProtKB-KW"/>
</dbReference>
<keyword evidence="13" id="KW-0255">Endonuclease</keyword>
<evidence type="ECO:0000256" key="7">
    <source>
        <dbReference type="ARBA" id="ARBA00022679"/>
    </source>
</evidence>
<keyword evidence="14" id="KW-0378">Hydrolase</keyword>
<comment type="catalytic activity">
    <reaction evidence="22">
        <text>ATP + H2O = ADP + phosphate + H(+)</text>
        <dbReference type="Rhea" id="RHEA:13065"/>
        <dbReference type="ChEBI" id="CHEBI:15377"/>
        <dbReference type="ChEBI" id="CHEBI:15378"/>
        <dbReference type="ChEBI" id="CHEBI:30616"/>
        <dbReference type="ChEBI" id="CHEBI:43474"/>
        <dbReference type="ChEBI" id="CHEBI:456216"/>
    </reaction>
</comment>
<evidence type="ECO:0000256" key="4">
    <source>
        <dbReference type="ARBA" id="ARBA00008545"/>
    </source>
</evidence>
<dbReference type="GO" id="GO:0003723">
    <property type="term" value="F:RNA binding"/>
    <property type="evidence" value="ECO:0007669"/>
    <property type="project" value="InterPro"/>
</dbReference>
<evidence type="ECO:0000256" key="22">
    <source>
        <dbReference type="ARBA" id="ARBA00049360"/>
    </source>
</evidence>
<dbReference type="GO" id="GO:0042025">
    <property type="term" value="C:host cell nucleus"/>
    <property type="evidence" value="ECO:0007669"/>
    <property type="project" value="UniProtKB-SubCell"/>
</dbReference>
<evidence type="ECO:0000256" key="8">
    <source>
        <dbReference type="ARBA" id="ARBA00022695"/>
    </source>
</evidence>
<comment type="cofactor">
    <cofactor evidence="2">
        <name>Mg(2+)</name>
        <dbReference type="ChEBI" id="CHEBI:18420"/>
    </cofactor>
</comment>
<dbReference type="InterPro" id="IPR049912">
    <property type="entry name" value="CRESS_DNA_REP"/>
</dbReference>